<evidence type="ECO:0000313" key="8">
    <source>
        <dbReference type="EMBL" id="KAJ3035243.1"/>
    </source>
</evidence>
<evidence type="ECO:0000256" key="4">
    <source>
        <dbReference type="ARBA" id="ARBA00023136"/>
    </source>
</evidence>
<feature type="transmembrane region" description="Helical" evidence="6">
    <location>
        <begin position="151"/>
        <end position="175"/>
    </location>
</feature>
<dbReference type="Proteomes" id="UP001212841">
    <property type="component" value="Unassembled WGS sequence"/>
</dbReference>
<dbReference type="EMBL" id="JADGJD010002069">
    <property type="protein sequence ID" value="KAJ3035243.1"/>
    <property type="molecule type" value="Genomic_DNA"/>
</dbReference>
<reference evidence="8" key="1">
    <citation type="submission" date="2020-05" db="EMBL/GenBank/DDBJ databases">
        <title>Phylogenomic resolution of chytrid fungi.</title>
        <authorList>
            <person name="Stajich J.E."/>
            <person name="Amses K."/>
            <person name="Simmons R."/>
            <person name="Seto K."/>
            <person name="Myers J."/>
            <person name="Bonds A."/>
            <person name="Quandt C.A."/>
            <person name="Barry K."/>
            <person name="Liu P."/>
            <person name="Grigoriev I."/>
            <person name="Longcore J.E."/>
            <person name="James T.Y."/>
        </authorList>
    </citation>
    <scope>NUCLEOTIDE SEQUENCE</scope>
    <source>
        <strain evidence="8">JEL0318</strain>
    </source>
</reference>
<proteinExistence type="predicted"/>
<dbReference type="GO" id="GO:0016020">
    <property type="term" value="C:membrane"/>
    <property type="evidence" value="ECO:0007669"/>
    <property type="project" value="UniProtKB-SubCell"/>
</dbReference>
<feature type="compositionally biased region" description="Polar residues" evidence="5">
    <location>
        <begin position="38"/>
        <end position="57"/>
    </location>
</feature>
<sequence>MIPPSHSINTPTSAPLHQHPPLTSDDPTSVVVELQPLGDQQNETPSPTEVNGPQTGSLRGEEDGGKAGKVKVEDVPLPWMQRKWKKVKEEISRETLLKCTKATIALVLCSLAVLIHPIARLIGPTPYLVPVSCVFFFPVKTFGAMLESVFIALLGLLLGGLFSFLGTASVIAYNLSHQPSTSISSLILCIWLIAGMLLIGYTRAKYFKLNVATINFGMMLVFPLTESQGARTYGLDFQLAILKPLAVGCLICFLVNVLVWPEFGGQALHDSVRSSLLTLDEFLHLLTTSFLSPKSDPDQLKTITKKAEEMRTSITKTSSALHESRFEITFDRFSPGDYKDIIEPLEAIMKYLSGMQRAIQLKEDLFSGENVES</sequence>
<accession>A0AAD5WXI3</accession>
<keyword evidence="4 6" id="KW-0472">Membrane</keyword>
<dbReference type="PANTHER" id="PTHR47804">
    <property type="entry name" value="60S RIBOSOMAL PROTEIN L19"/>
    <property type="match status" value="1"/>
</dbReference>
<evidence type="ECO:0000259" key="7">
    <source>
        <dbReference type="Pfam" id="PF10337"/>
    </source>
</evidence>
<feature type="compositionally biased region" description="Polar residues" evidence="5">
    <location>
        <begin position="1"/>
        <end position="15"/>
    </location>
</feature>
<comment type="caution">
    <text evidence="8">The sequence shown here is derived from an EMBL/GenBank/DDBJ whole genome shotgun (WGS) entry which is preliminary data.</text>
</comment>
<feature type="non-terminal residue" evidence="8">
    <location>
        <position position="1"/>
    </location>
</feature>
<keyword evidence="9" id="KW-1185">Reference proteome</keyword>
<dbReference type="PANTHER" id="PTHR47804:SF3">
    <property type="entry name" value="PROTEIN BRE4"/>
    <property type="match status" value="1"/>
</dbReference>
<gene>
    <name evidence="8" type="ORF">HK097_004252</name>
</gene>
<feature type="transmembrane region" description="Helical" evidence="6">
    <location>
        <begin position="237"/>
        <end position="259"/>
    </location>
</feature>
<feature type="domain" description="Putative ER transporter 6TM N-terminal" evidence="7">
    <location>
        <begin position="184"/>
        <end position="363"/>
    </location>
</feature>
<comment type="subcellular location">
    <subcellularLocation>
        <location evidence="1">Membrane</location>
        <topology evidence="1">Multi-pass membrane protein</topology>
    </subcellularLocation>
</comment>
<keyword evidence="2 6" id="KW-0812">Transmembrane</keyword>
<protein>
    <recommendedName>
        <fullName evidence="7">Putative ER transporter 6TM N-terminal domain-containing protein</fullName>
    </recommendedName>
</protein>
<evidence type="ECO:0000256" key="2">
    <source>
        <dbReference type="ARBA" id="ARBA00022692"/>
    </source>
</evidence>
<evidence type="ECO:0000256" key="6">
    <source>
        <dbReference type="SAM" id="Phobius"/>
    </source>
</evidence>
<feature type="transmembrane region" description="Helical" evidence="6">
    <location>
        <begin position="206"/>
        <end position="225"/>
    </location>
</feature>
<keyword evidence="3 6" id="KW-1133">Transmembrane helix</keyword>
<evidence type="ECO:0000256" key="5">
    <source>
        <dbReference type="SAM" id="MobiDB-lite"/>
    </source>
</evidence>
<dbReference type="Pfam" id="PF10337">
    <property type="entry name" value="ArAE_2_N"/>
    <property type="match status" value="1"/>
</dbReference>
<feature type="region of interest" description="Disordered" evidence="5">
    <location>
        <begin position="1"/>
        <end position="67"/>
    </location>
</feature>
<evidence type="ECO:0000313" key="9">
    <source>
        <dbReference type="Proteomes" id="UP001212841"/>
    </source>
</evidence>
<feature type="transmembrane region" description="Helical" evidence="6">
    <location>
        <begin position="121"/>
        <end position="139"/>
    </location>
</feature>
<evidence type="ECO:0000256" key="3">
    <source>
        <dbReference type="ARBA" id="ARBA00022989"/>
    </source>
</evidence>
<dbReference type="InterPro" id="IPR052430">
    <property type="entry name" value="IVT-Associated"/>
</dbReference>
<dbReference type="AlphaFoldDB" id="A0AAD5WXI3"/>
<dbReference type="InterPro" id="IPR018823">
    <property type="entry name" value="ArAE_2_N"/>
</dbReference>
<feature type="transmembrane region" description="Helical" evidence="6">
    <location>
        <begin position="181"/>
        <end position="199"/>
    </location>
</feature>
<name>A0AAD5WXI3_9FUNG</name>
<evidence type="ECO:0000256" key="1">
    <source>
        <dbReference type="ARBA" id="ARBA00004141"/>
    </source>
</evidence>
<organism evidence="8 9">
    <name type="scientific">Rhizophlyctis rosea</name>
    <dbReference type="NCBI Taxonomy" id="64517"/>
    <lineage>
        <taxon>Eukaryota</taxon>
        <taxon>Fungi</taxon>
        <taxon>Fungi incertae sedis</taxon>
        <taxon>Chytridiomycota</taxon>
        <taxon>Chytridiomycota incertae sedis</taxon>
        <taxon>Chytridiomycetes</taxon>
        <taxon>Rhizophlyctidales</taxon>
        <taxon>Rhizophlyctidaceae</taxon>
        <taxon>Rhizophlyctis</taxon>
    </lineage>
</organism>